<organism evidence="1 2">
    <name type="scientific">Parapedobacter indicus</name>
    <dbReference type="NCBI Taxonomy" id="1477437"/>
    <lineage>
        <taxon>Bacteria</taxon>
        <taxon>Pseudomonadati</taxon>
        <taxon>Bacteroidota</taxon>
        <taxon>Sphingobacteriia</taxon>
        <taxon>Sphingobacteriales</taxon>
        <taxon>Sphingobacteriaceae</taxon>
        <taxon>Parapedobacter</taxon>
    </lineage>
</organism>
<dbReference type="EMBL" id="FOQO01000011">
    <property type="protein sequence ID" value="SFJ60189.1"/>
    <property type="molecule type" value="Genomic_DNA"/>
</dbReference>
<accession>A0A1I3SQX8</accession>
<dbReference type="STRING" id="1477437.SAMN05444682_111118"/>
<name>A0A1I3SQX8_9SPHI</name>
<evidence type="ECO:0000313" key="1">
    <source>
        <dbReference type="EMBL" id="SFJ60189.1"/>
    </source>
</evidence>
<keyword evidence="2" id="KW-1185">Reference proteome</keyword>
<dbReference type="RefSeq" id="WP_090630239.1">
    <property type="nucleotide sequence ID" value="NZ_FOQO01000011.1"/>
</dbReference>
<proteinExistence type="predicted"/>
<dbReference type="Proteomes" id="UP000198670">
    <property type="component" value="Unassembled WGS sequence"/>
</dbReference>
<dbReference type="AlphaFoldDB" id="A0A1I3SQX8"/>
<sequence length="89" mass="9659">MIQISRVYNFPSFKDSEINTITLFVKDSEKEQKIKRNVLASGSKKCGYDKLVIVFGGDATFVASSVHLCCGLSATSVGQGRDKGRLIVG</sequence>
<protein>
    <submittedName>
        <fullName evidence="1">Uncharacterized protein</fullName>
    </submittedName>
</protein>
<gene>
    <name evidence="1" type="ORF">SAMN05444682_111118</name>
</gene>
<reference evidence="1 2" key="1">
    <citation type="submission" date="2016-10" db="EMBL/GenBank/DDBJ databases">
        <authorList>
            <person name="de Groot N.N."/>
        </authorList>
    </citation>
    <scope>NUCLEOTIDE SEQUENCE [LARGE SCALE GENOMIC DNA]</scope>
    <source>
        <strain evidence="1 2">RK1</strain>
    </source>
</reference>
<evidence type="ECO:0000313" key="2">
    <source>
        <dbReference type="Proteomes" id="UP000198670"/>
    </source>
</evidence>